<dbReference type="AlphaFoldDB" id="A0A833RXZ9"/>
<gene>
    <name evidence="6" type="ORF">E2986_11526</name>
</gene>
<dbReference type="GO" id="GO:0042555">
    <property type="term" value="C:MCM complex"/>
    <property type="evidence" value="ECO:0007669"/>
    <property type="project" value="TreeGrafter"/>
</dbReference>
<keyword evidence="3" id="KW-0539">Nucleus</keyword>
<dbReference type="EMBL" id="WNWW01000991">
    <property type="protein sequence ID" value="KAF3420142.1"/>
    <property type="molecule type" value="Genomic_DNA"/>
</dbReference>
<evidence type="ECO:0000256" key="1">
    <source>
        <dbReference type="ARBA" id="ARBA00004123"/>
    </source>
</evidence>
<dbReference type="InterPro" id="IPR056875">
    <property type="entry name" value="MCM8/REC_WHD"/>
</dbReference>
<evidence type="ECO:0000313" key="7">
    <source>
        <dbReference type="Proteomes" id="UP000655588"/>
    </source>
</evidence>
<evidence type="ECO:0000256" key="3">
    <source>
        <dbReference type="ARBA" id="ARBA00023242"/>
    </source>
</evidence>
<evidence type="ECO:0008006" key="8">
    <source>
        <dbReference type="Google" id="ProtNLM"/>
    </source>
</evidence>
<comment type="similarity">
    <text evidence="2">Belongs to the MCM family.</text>
</comment>
<protein>
    <recommendedName>
        <fullName evidence="8">DNA helicase</fullName>
    </recommendedName>
</protein>
<dbReference type="PANTHER" id="PTHR11630:SF47">
    <property type="entry name" value="DNA HELICASE MCM8"/>
    <property type="match status" value="1"/>
</dbReference>
<evidence type="ECO:0000259" key="5">
    <source>
        <dbReference type="Pfam" id="PF25051"/>
    </source>
</evidence>
<dbReference type="Proteomes" id="UP000655588">
    <property type="component" value="Unassembled WGS sequence"/>
</dbReference>
<evidence type="ECO:0000259" key="4">
    <source>
        <dbReference type="Pfam" id="PF17855"/>
    </source>
</evidence>
<comment type="subcellular location">
    <subcellularLocation>
        <location evidence="1">Nucleus</location>
    </subcellularLocation>
</comment>
<reference evidence="6" key="1">
    <citation type="submission" date="2019-11" db="EMBL/GenBank/DDBJ databases">
        <title>The nuclear and mitochondrial genomes of Frieseomelitta varia - a highly eusocial stingless bee (Meliponini) with a permanently sterile worker caste.</title>
        <authorList>
            <person name="Freitas F.C.P."/>
            <person name="Lourenco A.P."/>
            <person name="Nunes F.M.F."/>
            <person name="Paschoal A.R."/>
            <person name="Abreu F.C.P."/>
            <person name="Barbin F.O."/>
            <person name="Bataglia L."/>
            <person name="Cardoso-Junior C.A.M."/>
            <person name="Cervoni M.S."/>
            <person name="Silva S.R."/>
            <person name="Dalarmi F."/>
            <person name="Del Lama M.A."/>
            <person name="Depintor T.S."/>
            <person name="Ferreira K.M."/>
            <person name="Goria P.S."/>
            <person name="Jaskot M.C."/>
            <person name="Lago D.C."/>
            <person name="Luna-Lucena D."/>
            <person name="Moda L.M."/>
            <person name="Nascimento L."/>
            <person name="Pedrino M."/>
            <person name="Rabico F.O."/>
            <person name="Sanches F.C."/>
            <person name="Santos D.E."/>
            <person name="Santos C.G."/>
            <person name="Vieira J."/>
            <person name="Lopes T.F."/>
            <person name="Barchuk A.R."/>
            <person name="Hartfelder K."/>
            <person name="Simoes Z.L.P."/>
            <person name="Bitondi M.M.G."/>
            <person name="Pinheiro D.G."/>
        </authorList>
    </citation>
    <scope>NUCLEOTIDE SEQUENCE</scope>
    <source>
        <strain evidence="6">USP_RPSP 00005682</strain>
        <tissue evidence="6">Whole individual</tissue>
    </source>
</reference>
<dbReference type="PANTHER" id="PTHR11630">
    <property type="entry name" value="DNA REPLICATION LICENSING FACTOR MCM FAMILY MEMBER"/>
    <property type="match status" value="1"/>
</dbReference>
<dbReference type="GO" id="GO:0006310">
    <property type="term" value="P:DNA recombination"/>
    <property type="evidence" value="ECO:0007669"/>
    <property type="project" value="UniProtKB-ARBA"/>
</dbReference>
<feature type="domain" description="MCM8/REC winged helix" evidence="5">
    <location>
        <begin position="150"/>
        <end position="211"/>
    </location>
</feature>
<dbReference type="CDD" id="cd22247">
    <property type="entry name" value="MCM8_WHD"/>
    <property type="match status" value="1"/>
</dbReference>
<comment type="caution">
    <text evidence="6">The sequence shown here is derived from an EMBL/GenBank/DDBJ whole genome shotgun (WGS) entry which is preliminary data.</text>
</comment>
<evidence type="ECO:0000256" key="2">
    <source>
        <dbReference type="ARBA" id="ARBA00008010"/>
    </source>
</evidence>
<proteinExistence type="inferred from homology"/>
<dbReference type="Pfam" id="PF25051">
    <property type="entry name" value="WHD_MCM8"/>
    <property type="match status" value="1"/>
</dbReference>
<name>A0A833RXZ9_9HYME</name>
<dbReference type="InterPro" id="IPR027417">
    <property type="entry name" value="P-loop_NTPase"/>
</dbReference>
<organism evidence="6 7">
    <name type="scientific">Frieseomelitta varia</name>
    <dbReference type="NCBI Taxonomy" id="561572"/>
    <lineage>
        <taxon>Eukaryota</taxon>
        <taxon>Metazoa</taxon>
        <taxon>Ecdysozoa</taxon>
        <taxon>Arthropoda</taxon>
        <taxon>Hexapoda</taxon>
        <taxon>Insecta</taxon>
        <taxon>Pterygota</taxon>
        <taxon>Neoptera</taxon>
        <taxon>Endopterygota</taxon>
        <taxon>Hymenoptera</taxon>
        <taxon>Apocrita</taxon>
        <taxon>Aculeata</taxon>
        <taxon>Apoidea</taxon>
        <taxon>Anthophila</taxon>
        <taxon>Apidae</taxon>
        <taxon>Frieseomelitta</taxon>
    </lineage>
</organism>
<dbReference type="Gene3D" id="3.40.50.300">
    <property type="entry name" value="P-loop containing nucleotide triphosphate hydrolases"/>
    <property type="match status" value="1"/>
</dbReference>
<evidence type="ECO:0000313" key="6">
    <source>
        <dbReference type="EMBL" id="KAF3420142.1"/>
    </source>
</evidence>
<dbReference type="SUPFAM" id="SSF52540">
    <property type="entry name" value="P-loop containing nucleoside triphosphate hydrolases"/>
    <property type="match status" value="1"/>
</dbReference>
<dbReference type="InterPro" id="IPR031327">
    <property type="entry name" value="MCM"/>
</dbReference>
<dbReference type="GO" id="GO:0005524">
    <property type="term" value="F:ATP binding"/>
    <property type="evidence" value="ECO:0007669"/>
    <property type="project" value="InterPro"/>
</dbReference>
<sequence length="216" mass="25110">MSVHADLNATDSIQSSMSQHMNVPHTDKLSLRNRLTSSITENMNIIPQSILRKYISYARQYVKPKLTKEAAIILQNYYLELRKRNNKFSGLSICNRQLEAMIRLTEARAKLELRTETTEKDALDVIEILQYTFEDKITNCQSLSTKNVTNGRVKEFIKILKKETVSNSNKIFSMKRLNEIALDNKFLMSNFPEFIAKLNENGILLKMDRYYNCSKQ</sequence>
<dbReference type="Pfam" id="PF17855">
    <property type="entry name" value="MCM_lid"/>
    <property type="match status" value="1"/>
</dbReference>
<accession>A0A833RXZ9</accession>
<dbReference type="GO" id="GO:0003697">
    <property type="term" value="F:single-stranded DNA binding"/>
    <property type="evidence" value="ECO:0007669"/>
    <property type="project" value="TreeGrafter"/>
</dbReference>
<feature type="domain" description="MCM AAA-lid" evidence="4">
    <location>
        <begin position="50"/>
        <end position="130"/>
    </location>
</feature>
<dbReference type="GO" id="GO:0005634">
    <property type="term" value="C:nucleus"/>
    <property type="evidence" value="ECO:0007669"/>
    <property type="project" value="UniProtKB-SubCell"/>
</dbReference>
<dbReference type="InterPro" id="IPR041562">
    <property type="entry name" value="MCM_lid"/>
</dbReference>
<dbReference type="GO" id="GO:0017116">
    <property type="term" value="F:single-stranded DNA helicase activity"/>
    <property type="evidence" value="ECO:0007669"/>
    <property type="project" value="TreeGrafter"/>
</dbReference>
<keyword evidence="7" id="KW-1185">Reference proteome</keyword>